<comment type="caution">
    <text evidence="2">The sequence shown here is derived from an EMBL/GenBank/DDBJ whole genome shotgun (WGS) entry which is preliminary data.</text>
</comment>
<name>A0A5C8NIH6_9BACI</name>
<dbReference type="Proteomes" id="UP000321574">
    <property type="component" value="Unassembled WGS sequence"/>
</dbReference>
<feature type="transmembrane region" description="Helical" evidence="1">
    <location>
        <begin position="211"/>
        <end position="232"/>
    </location>
</feature>
<keyword evidence="3" id="KW-1185">Reference proteome</keyword>
<feature type="transmembrane region" description="Helical" evidence="1">
    <location>
        <begin position="21"/>
        <end position="38"/>
    </location>
</feature>
<dbReference type="AlphaFoldDB" id="A0A5C8NIH6"/>
<feature type="transmembrane region" description="Helical" evidence="1">
    <location>
        <begin position="156"/>
        <end position="184"/>
    </location>
</feature>
<keyword evidence="1" id="KW-1133">Transmembrane helix</keyword>
<feature type="transmembrane region" description="Helical" evidence="1">
    <location>
        <begin position="237"/>
        <end position="257"/>
    </location>
</feature>
<dbReference type="Pfam" id="PF12679">
    <property type="entry name" value="ABC2_membrane_2"/>
    <property type="match status" value="1"/>
</dbReference>
<dbReference type="GO" id="GO:0005886">
    <property type="term" value="C:plasma membrane"/>
    <property type="evidence" value="ECO:0007669"/>
    <property type="project" value="UniProtKB-SubCell"/>
</dbReference>
<evidence type="ECO:0000313" key="2">
    <source>
        <dbReference type="EMBL" id="TXL61704.1"/>
    </source>
</evidence>
<feature type="transmembrane region" description="Helical" evidence="1">
    <location>
        <begin position="287"/>
        <end position="309"/>
    </location>
</feature>
<dbReference type="PANTHER" id="PTHR37305">
    <property type="entry name" value="INTEGRAL MEMBRANE PROTEIN-RELATED"/>
    <property type="match status" value="1"/>
</dbReference>
<sequence length="317" mass="36092">MSNFLKLIYNEVLKIFIKKSTWIMFALLAIILVGFAFLNNTLVEEYTKDNWKDKLHQENMELQKELDEAKEGSDDFFKEFALSEIERNNYHIEHDIMPLQNGAWSFAHDGSTILGLVSMFTIIIAAGIVANEFNHGTIKLLLIRPIQRSTILLSKYLTVLLFGLFTTIILLFLSLGIGAIFFGIEEMPQIVLEQQDGFTHVSLIKETILKYSYYFVNVIIFATLAFMISVLFRSNALAIGVSIFLLLTGGAIVQFLSDREWAKYILFANTNLKQYANGSPPFEGMTLSFSITVLAVYYLIFITLTWFSFTKRDVAGT</sequence>
<gene>
    <name evidence="2" type="ORF">FHP05_12540</name>
</gene>
<organism evidence="2 3">
    <name type="scientific">Cerasibacillus terrae</name>
    <dbReference type="NCBI Taxonomy" id="2498845"/>
    <lineage>
        <taxon>Bacteria</taxon>
        <taxon>Bacillati</taxon>
        <taxon>Bacillota</taxon>
        <taxon>Bacilli</taxon>
        <taxon>Bacillales</taxon>
        <taxon>Bacillaceae</taxon>
        <taxon>Cerasibacillus</taxon>
    </lineage>
</organism>
<dbReference type="OrthoDB" id="8613028at2"/>
<proteinExistence type="predicted"/>
<dbReference type="EMBL" id="VDUW01000010">
    <property type="protein sequence ID" value="TXL61704.1"/>
    <property type="molecule type" value="Genomic_DNA"/>
</dbReference>
<feature type="transmembrane region" description="Helical" evidence="1">
    <location>
        <begin position="113"/>
        <end position="135"/>
    </location>
</feature>
<dbReference type="GO" id="GO:0140359">
    <property type="term" value="F:ABC-type transporter activity"/>
    <property type="evidence" value="ECO:0007669"/>
    <property type="project" value="InterPro"/>
</dbReference>
<dbReference type="PANTHER" id="PTHR37305:SF1">
    <property type="entry name" value="MEMBRANE PROTEIN"/>
    <property type="match status" value="1"/>
</dbReference>
<dbReference type="RefSeq" id="WP_147668746.1">
    <property type="nucleotide sequence ID" value="NZ_VDUW01000010.1"/>
</dbReference>
<evidence type="ECO:0000256" key="1">
    <source>
        <dbReference type="SAM" id="Phobius"/>
    </source>
</evidence>
<protein>
    <submittedName>
        <fullName evidence="2">ABC transporter permease</fullName>
    </submittedName>
</protein>
<accession>A0A5C8NIH6</accession>
<keyword evidence="1" id="KW-0472">Membrane</keyword>
<keyword evidence="1" id="KW-0812">Transmembrane</keyword>
<reference evidence="2 3" key="1">
    <citation type="submission" date="2019-06" db="EMBL/GenBank/DDBJ databases">
        <title>Cerasibacillus sp. nov., isolated from maize field.</title>
        <authorList>
            <person name="Lin S.-Y."/>
            <person name="Tsai C.-F."/>
            <person name="Young C.-C."/>
        </authorList>
    </citation>
    <scope>NUCLEOTIDE SEQUENCE [LARGE SCALE GENOMIC DNA]</scope>
    <source>
        <strain evidence="2 3">CC-CFT480</strain>
    </source>
</reference>
<evidence type="ECO:0000313" key="3">
    <source>
        <dbReference type="Proteomes" id="UP000321574"/>
    </source>
</evidence>